<sequence length="50" mass="5832">MGAYRRLQIQDIIMMKSGCKMNAYLIQLQQNSTHHTHRSNHISTSVWSSK</sequence>
<name>A0A0A8YPN3_ARUDO</name>
<reference evidence="1" key="2">
    <citation type="journal article" date="2015" name="Data Brief">
        <title>Shoot transcriptome of the giant reed, Arundo donax.</title>
        <authorList>
            <person name="Barrero R.A."/>
            <person name="Guerrero F.D."/>
            <person name="Moolhuijzen P."/>
            <person name="Goolsby J.A."/>
            <person name="Tidwell J."/>
            <person name="Bellgard S.E."/>
            <person name="Bellgard M.I."/>
        </authorList>
    </citation>
    <scope>NUCLEOTIDE SEQUENCE</scope>
    <source>
        <tissue evidence="1">Shoot tissue taken approximately 20 cm above the soil surface</tissue>
    </source>
</reference>
<evidence type="ECO:0000313" key="1">
    <source>
        <dbReference type="EMBL" id="JAD27738.1"/>
    </source>
</evidence>
<protein>
    <submittedName>
        <fullName evidence="1">Uncharacterized protein</fullName>
    </submittedName>
</protein>
<accession>A0A0A8YPN3</accession>
<dbReference type="EMBL" id="GBRH01270157">
    <property type="protein sequence ID" value="JAD27738.1"/>
    <property type="molecule type" value="Transcribed_RNA"/>
</dbReference>
<organism evidence="1">
    <name type="scientific">Arundo donax</name>
    <name type="common">Giant reed</name>
    <name type="synonym">Donax arundinaceus</name>
    <dbReference type="NCBI Taxonomy" id="35708"/>
    <lineage>
        <taxon>Eukaryota</taxon>
        <taxon>Viridiplantae</taxon>
        <taxon>Streptophyta</taxon>
        <taxon>Embryophyta</taxon>
        <taxon>Tracheophyta</taxon>
        <taxon>Spermatophyta</taxon>
        <taxon>Magnoliopsida</taxon>
        <taxon>Liliopsida</taxon>
        <taxon>Poales</taxon>
        <taxon>Poaceae</taxon>
        <taxon>PACMAD clade</taxon>
        <taxon>Arundinoideae</taxon>
        <taxon>Arundineae</taxon>
        <taxon>Arundo</taxon>
    </lineage>
</organism>
<reference evidence="1" key="1">
    <citation type="submission" date="2014-09" db="EMBL/GenBank/DDBJ databases">
        <authorList>
            <person name="Magalhaes I.L.F."/>
            <person name="Oliveira U."/>
            <person name="Santos F.R."/>
            <person name="Vidigal T.H.D.A."/>
            <person name="Brescovit A.D."/>
            <person name="Santos A.J."/>
        </authorList>
    </citation>
    <scope>NUCLEOTIDE SEQUENCE</scope>
    <source>
        <tissue evidence="1">Shoot tissue taken approximately 20 cm above the soil surface</tissue>
    </source>
</reference>
<proteinExistence type="predicted"/>
<dbReference type="AlphaFoldDB" id="A0A0A8YPN3"/>